<evidence type="ECO:0000313" key="2">
    <source>
        <dbReference type="Proteomes" id="UP000017836"/>
    </source>
</evidence>
<dbReference type="Gramene" id="ERN20184">
    <property type="protein sequence ID" value="ERN20184"/>
    <property type="gene ID" value="AMTR_s00066p00110660"/>
</dbReference>
<dbReference type="AlphaFoldDB" id="U5DCC5"/>
<dbReference type="eggNOG" id="ENOG502QYMH">
    <property type="taxonomic scope" value="Eukaryota"/>
</dbReference>
<dbReference type="Proteomes" id="UP000017836">
    <property type="component" value="Unassembled WGS sequence"/>
</dbReference>
<reference evidence="2" key="1">
    <citation type="journal article" date="2013" name="Science">
        <title>The Amborella genome and the evolution of flowering plants.</title>
        <authorList>
            <consortium name="Amborella Genome Project"/>
        </authorList>
    </citation>
    <scope>NUCLEOTIDE SEQUENCE [LARGE SCALE GENOMIC DNA]</scope>
</reference>
<evidence type="ECO:0008006" key="3">
    <source>
        <dbReference type="Google" id="ProtNLM"/>
    </source>
</evidence>
<name>U5DCC5_AMBTC</name>
<accession>U5DCC5</accession>
<keyword evidence="2" id="KW-1185">Reference proteome</keyword>
<sequence>MDKYSGGQSFLTVDSNGNVGLRGLSSLTSMAQADWKSINPPPKLNHREFCFWFSRSTGKCLTVFQEGNKQKRTVGVSDCKFDGSNPFQLFAFRFHYHKSFCCCGLYNN</sequence>
<proteinExistence type="predicted"/>
<protein>
    <recommendedName>
        <fullName evidence="3">Ricin B lectin domain-containing protein</fullName>
    </recommendedName>
</protein>
<evidence type="ECO:0000313" key="1">
    <source>
        <dbReference type="EMBL" id="ERN20184.1"/>
    </source>
</evidence>
<dbReference type="EMBL" id="KI392060">
    <property type="protein sequence ID" value="ERN20184.1"/>
    <property type="molecule type" value="Genomic_DNA"/>
</dbReference>
<dbReference type="HOGENOM" id="CLU_2200486_0_0_1"/>
<organism evidence="1 2">
    <name type="scientific">Amborella trichopoda</name>
    <dbReference type="NCBI Taxonomy" id="13333"/>
    <lineage>
        <taxon>Eukaryota</taxon>
        <taxon>Viridiplantae</taxon>
        <taxon>Streptophyta</taxon>
        <taxon>Embryophyta</taxon>
        <taxon>Tracheophyta</taxon>
        <taxon>Spermatophyta</taxon>
        <taxon>Magnoliopsida</taxon>
        <taxon>Amborellales</taxon>
        <taxon>Amborellaceae</taxon>
        <taxon>Amborella</taxon>
    </lineage>
</organism>
<gene>
    <name evidence="1" type="ORF">AMTR_s00066p00110660</name>
</gene>